<dbReference type="EMBL" id="JAJFAZ020000004">
    <property type="protein sequence ID" value="KAI5334609.1"/>
    <property type="molecule type" value="Genomic_DNA"/>
</dbReference>
<sequence>MEILIATRGKLGYLTGSIAMPVESALTFDAFIRLRTAKEIWAAIKKVFYDGSDESQVYELNRKAFTLKQNGQPVSKYNSMLQSLFQELDHRDPPSMVCATDTDTYQKKLDHLRVHIFLSGLDPEFDQVRSEILCKEPKLDLDQSFAYVRRDAQQRTNFTGAAASLDATIMVAQRSKRPTSSHGSSLTQGWDHSKNKRSGHKALQASATPEDPPVSGNKSNEHTSASASMATSGASDHMTCDSNKITSLSSSSQSVVSNANGSSSPVVGEGSLSLTDSLHLDSDILTRKIIGYGTRRGKLYFLDLAPSGETWISQAFKTSGDPT</sequence>
<evidence type="ECO:0000313" key="2">
    <source>
        <dbReference type="EMBL" id="KAI5334609.1"/>
    </source>
</evidence>
<reference evidence="2 3" key="1">
    <citation type="journal article" date="2022" name="G3 (Bethesda)">
        <title>Whole-genome sequence and methylome profiling of the almond [Prunus dulcis (Mill.) D.A. Webb] cultivar 'Nonpareil'.</title>
        <authorList>
            <person name="D'Amico-Willman K.M."/>
            <person name="Ouma W.Z."/>
            <person name="Meulia T."/>
            <person name="Sideli G.M."/>
            <person name="Gradziel T.M."/>
            <person name="Fresnedo-Ramirez J."/>
        </authorList>
    </citation>
    <scope>NUCLEOTIDE SEQUENCE [LARGE SCALE GENOMIC DNA]</scope>
    <source>
        <strain evidence="2">Clone GOH B32 T37-40</strain>
    </source>
</reference>
<evidence type="ECO:0000256" key="1">
    <source>
        <dbReference type="SAM" id="MobiDB-lite"/>
    </source>
</evidence>
<keyword evidence="3" id="KW-1185">Reference proteome</keyword>
<name>A0AAD4W1Y7_PRUDU</name>
<dbReference type="AlphaFoldDB" id="A0AAD4W1Y7"/>
<feature type="region of interest" description="Disordered" evidence="1">
    <location>
        <begin position="173"/>
        <end position="246"/>
    </location>
</feature>
<evidence type="ECO:0008006" key="4">
    <source>
        <dbReference type="Google" id="ProtNLM"/>
    </source>
</evidence>
<comment type="caution">
    <text evidence="2">The sequence shown here is derived from an EMBL/GenBank/DDBJ whole genome shotgun (WGS) entry which is preliminary data.</text>
</comment>
<dbReference type="PANTHER" id="PTHR34222">
    <property type="entry name" value="GAG_PRE-INTEGRS DOMAIN-CONTAINING PROTEIN"/>
    <property type="match status" value="1"/>
</dbReference>
<dbReference type="Proteomes" id="UP001054821">
    <property type="component" value="Chromosome 4"/>
</dbReference>
<accession>A0AAD4W1Y7</accession>
<feature type="compositionally biased region" description="Polar residues" evidence="1">
    <location>
        <begin position="180"/>
        <end position="190"/>
    </location>
</feature>
<gene>
    <name evidence="2" type="ORF">L3X38_024742</name>
</gene>
<feature type="compositionally biased region" description="Low complexity" evidence="1">
    <location>
        <begin position="223"/>
        <end position="235"/>
    </location>
</feature>
<organism evidence="2 3">
    <name type="scientific">Prunus dulcis</name>
    <name type="common">Almond</name>
    <name type="synonym">Amygdalus dulcis</name>
    <dbReference type="NCBI Taxonomy" id="3755"/>
    <lineage>
        <taxon>Eukaryota</taxon>
        <taxon>Viridiplantae</taxon>
        <taxon>Streptophyta</taxon>
        <taxon>Embryophyta</taxon>
        <taxon>Tracheophyta</taxon>
        <taxon>Spermatophyta</taxon>
        <taxon>Magnoliopsida</taxon>
        <taxon>eudicotyledons</taxon>
        <taxon>Gunneridae</taxon>
        <taxon>Pentapetalae</taxon>
        <taxon>rosids</taxon>
        <taxon>fabids</taxon>
        <taxon>Rosales</taxon>
        <taxon>Rosaceae</taxon>
        <taxon>Amygdaloideae</taxon>
        <taxon>Amygdaleae</taxon>
        <taxon>Prunus</taxon>
    </lineage>
</organism>
<proteinExistence type="predicted"/>
<protein>
    <recommendedName>
        <fullName evidence="4">Retrotransposon gag domain-containing protein</fullName>
    </recommendedName>
</protein>
<dbReference type="PANTHER" id="PTHR34222:SF43">
    <property type="entry name" value="RETROTRANSPOSON GAG DOMAIN-CONTAINING PROTEIN"/>
    <property type="match status" value="1"/>
</dbReference>
<evidence type="ECO:0000313" key="3">
    <source>
        <dbReference type="Proteomes" id="UP001054821"/>
    </source>
</evidence>